<evidence type="ECO:0000313" key="2">
    <source>
        <dbReference type="Proteomes" id="UP001145114"/>
    </source>
</evidence>
<comment type="caution">
    <text evidence="1">The sequence shown here is derived from an EMBL/GenBank/DDBJ whole genome shotgun (WGS) entry which is preliminary data.</text>
</comment>
<name>A0ACC1HCK6_9FUNG</name>
<gene>
    <name evidence="1" type="primary">MSF1</name>
    <name evidence="1" type="ORF">EV182_004684</name>
</gene>
<protein>
    <submittedName>
        <fullName evidence="1">Phenylalanyl-tRNA synthetase alpha subunit, mitochondrial</fullName>
        <ecNumber evidence="1">6.1.1.20</ecNumber>
    </submittedName>
</protein>
<dbReference type="Proteomes" id="UP001145114">
    <property type="component" value="Unassembled WGS sequence"/>
</dbReference>
<proteinExistence type="predicted"/>
<feature type="non-terminal residue" evidence="1">
    <location>
        <position position="1"/>
    </location>
</feature>
<dbReference type="EC" id="6.1.1.20" evidence="1"/>
<organism evidence="1 2">
    <name type="scientific">Spiromyces aspiralis</name>
    <dbReference type="NCBI Taxonomy" id="68401"/>
    <lineage>
        <taxon>Eukaryota</taxon>
        <taxon>Fungi</taxon>
        <taxon>Fungi incertae sedis</taxon>
        <taxon>Zoopagomycota</taxon>
        <taxon>Kickxellomycotina</taxon>
        <taxon>Kickxellomycetes</taxon>
        <taxon>Kickxellales</taxon>
        <taxon>Kickxellaceae</taxon>
        <taxon>Spiromyces</taxon>
    </lineage>
</organism>
<reference evidence="1" key="1">
    <citation type="submission" date="2022-06" db="EMBL/GenBank/DDBJ databases">
        <title>Phylogenomic reconstructions and comparative analyses of Kickxellomycotina fungi.</title>
        <authorList>
            <person name="Reynolds N.K."/>
            <person name="Stajich J.E."/>
            <person name="Barry K."/>
            <person name="Grigoriev I.V."/>
            <person name="Crous P."/>
            <person name="Smith M.E."/>
        </authorList>
    </citation>
    <scope>NUCLEOTIDE SEQUENCE</scope>
    <source>
        <strain evidence="1">RSA 2271</strain>
    </source>
</reference>
<sequence>AVLGKTGRNILNTPSHPISTIKEQIYQAFPTFAYYDKIDPVVSTYENFESLCFPEDHPGRAKTDTYYINANTLLRTHTSAHQLGLLKAGIDRESDDAAALRSTARNLGAAPGNERFLVAADVYRRDEIDSSHYPVFHQMEGVCTFGRANLESEVRAAEKARQAIAGAGQGGHHVKVVTQDDTQISASNPVQATHDPAEVRLLIDDMKQSMNLMVASILGLASGGEIPVRWIEAYFPFTSPSWEMEVWFQGRWLEICGCGVIKQTILDNAGRGDRVGWAFGFGLERLAMILFGIPDIRLFWSQDRRFLGQFTPGTVTTFRPFSKHPPCPKDIAFWIPTPTEGEALFHENDFMDMVREIAGDLAEDVKLIDKFTHPKTNRTSHCYRINYCSMDRNVTHAEINEIQNRLRQTVAERFGVELR</sequence>
<dbReference type="EMBL" id="JAMZIH010006636">
    <property type="protein sequence ID" value="KAJ1673725.1"/>
    <property type="molecule type" value="Genomic_DNA"/>
</dbReference>
<evidence type="ECO:0000313" key="1">
    <source>
        <dbReference type="EMBL" id="KAJ1673725.1"/>
    </source>
</evidence>
<keyword evidence="2" id="KW-1185">Reference proteome</keyword>
<keyword evidence="1" id="KW-0436">Ligase</keyword>
<accession>A0ACC1HCK6</accession>